<feature type="region of interest" description="Disordered" evidence="1">
    <location>
        <begin position="72"/>
        <end position="98"/>
    </location>
</feature>
<organism evidence="2 3">
    <name type="scientific">Kribbella qitaiheensis</name>
    <dbReference type="NCBI Taxonomy" id="1544730"/>
    <lineage>
        <taxon>Bacteria</taxon>
        <taxon>Bacillati</taxon>
        <taxon>Actinomycetota</taxon>
        <taxon>Actinomycetes</taxon>
        <taxon>Propionibacteriales</taxon>
        <taxon>Kribbellaceae</taxon>
        <taxon>Kribbella</taxon>
    </lineage>
</organism>
<sequence length="569" mass="63819">MAGHDSRSRKTLLIAAEPARESAHDSPHGSARQTEPVDAEWWEDGPADGTGTDGADWRARWDRTRDFFATRAPRRHDGYARRREQERQRDSATSSLTERDHLKLLHDDIRDAGDKYMESLRRSMILVPGFNDDERSHKLSAMQRVYAETMVMAGMRPLTEGVNAAAVVRVMSTMAAMYMLSPNFRHVVKDRFEPISAAIQHRIDAKAETKMNWAQQQAAQLTAGISTTNRDAAPVDPNVLVSRTWQQRYDDLKFRERGHREMFTARSAGLTEVALTENAFAALRQPGADTEQIIASYTTMIDRLYRQAEEDGLSRQEVAKASHVVLGERILDDPRVQVMVDGLAHGQWQMAAPHDERITGTDHVHRIWRGEFEDCTGQTFDPTRYAGINGRGGVRGAFTLRSQMGRTEHQARMSQTMAMTMSQAAAHGDLEAFNQDLVGYMLGCVARVENIDGQDMVGVMPQRLYQSRTMQAAMAADGVTEKEQRLLYSNAYADALEAVDAAYPEFARRWAQRYGPGWQQFTTHVGNDPAEAYDRWQAQQGTASDTSTTSQPGADRPPPGPADEDEYHA</sequence>
<dbReference type="EMBL" id="CP043661">
    <property type="protein sequence ID" value="QNE18092.1"/>
    <property type="molecule type" value="Genomic_DNA"/>
</dbReference>
<evidence type="ECO:0000256" key="1">
    <source>
        <dbReference type="SAM" id="MobiDB-lite"/>
    </source>
</evidence>
<dbReference type="KEGG" id="kqi:F1D05_09590"/>
<feature type="compositionally biased region" description="Basic and acidic residues" evidence="1">
    <location>
        <begin position="18"/>
        <end position="27"/>
    </location>
</feature>
<feature type="compositionally biased region" description="Acidic residues" evidence="1">
    <location>
        <begin position="37"/>
        <end position="46"/>
    </location>
</feature>
<gene>
    <name evidence="2" type="ORF">F1D05_09590</name>
</gene>
<proteinExistence type="predicted"/>
<feature type="region of interest" description="Disordered" evidence="1">
    <location>
        <begin position="522"/>
        <end position="569"/>
    </location>
</feature>
<feature type="region of interest" description="Disordered" evidence="1">
    <location>
        <begin position="1"/>
        <end position="56"/>
    </location>
</feature>
<feature type="compositionally biased region" description="Basic and acidic residues" evidence="1">
    <location>
        <begin position="75"/>
        <end position="90"/>
    </location>
</feature>
<dbReference type="AlphaFoldDB" id="A0A7G6WVS7"/>
<feature type="compositionally biased region" description="Polar residues" evidence="1">
    <location>
        <begin position="537"/>
        <end position="551"/>
    </location>
</feature>
<evidence type="ECO:0000313" key="2">
    <source>
        <dbReference type="EMBL" id="QNE18092.1"/>
    </source>
</evidence>
<keyword evidence="3" id="KW-1185">Reference proteome</keyword>
<evidence type="ECO:0000313" key="3">
    <source>
        <dbReference type="Proteomes" id="UP000515563"/>
    </source>
</evidence>
<name>A0A7G6WVS7_9ACTN</name>
<reference evidence="3" key="1">
    <citation type="submission" date="2019-09" db="EMBL/GenBank/DDBJ databases">
        <title>Antimicrobial potential of Antarctic Bacteria.</title>
        <authorList>
            <person name="Benaud N."/>
            <person name="Edwards R.J."/>
            <person name="Ferrari B.C."/>
        </authorList>
    </citation>
    <scope>NUCLEOTIDE SEQUENCE [LARGE SCALE GENOMIC DNA]</scope>
    <source>
        <strain evidence="3">SPB151</strain>
    </source>
</reference>
<protein>
    <submittedName>
        <fullName evidence="2">Uncharacterized protein</fullName>
    </submittedName>
</protein>
<reference evidence="2 3" key="2">
    <citation type="journal article" date="2020" name="Microbiol. Resour. Announc.">
        <title>Antarctic desert soil bacteria exhibit high novel natural product potential, evaluated through long-read genome sequencing and comparative genomics.</title>
        <authorList>
            <person name="Benaud N."/>
            <person name="Edwards R.J."/>
            <person name="Amos T.G."/>
            <person name="D'Agostino P.M."/>
            <person name="Gutierrez-Chavez C."/>
            <person name="Montgomery K."/>
            <person name="Nicetic I."/>
            <person name="Ferrari B.C."/>
        </authorList>
    </citation>
    <scope>NUCLEOTIDE SEQUENCE [LARGE SCALE GENOMIC DNA]</scope>
    <source>
        <strain evidence="2 3">SPB151</strain>
    </source>
</reference>
<dbReference type="RefSeq" id="WP_185446964.1">
    <property type="nucleotide sequence ID" value="NZ_CP043661.1"/>
</dbReference>
<accession>A0A7G6WVS7</accession>
<dbReference type="Proteomes" id="UP000515563">
    <property type="component" value="Chromosome"/>
</dbReference>